<evidence type="ECO:0000313" key="2">
    <source>
        <dbReference type="EnsemblPlants" id="AET1Gv20474500.1"/>
    </source>
</evidence>
<proteinExistence type="predicted"/>
<dbReference type="Gramene" id="AET1Gv20474500.1">
    <property type="protein sequence ID" value="AET1Gv20474500.1"/>
    <property type="gene ID" value="AET1Gv20474500"/>
</dbReference>
<name>A0A452YN21_AEGTS</name>
<dbReference type="EnsemblPlants" id="AET1Gv20474500.1">
    <property type="protein sequence ID" value="AET1Gv20474500.1"/>
    <property type="gene ID" value="AET1Gv20474500"/>
</dbReference>
<evidence type="ECO:0000313" key="3">
    <source>
        <dbReference type="Proteomes" id="UP000015105"/>
    </source>
</evidence>
<feature type="compositionally biased region" description="Gly residues" evidence="1">
    <location>
        <begin position="29"/>
        <end position="39"/>
    </location>
</feature>
<reference evidence="2" key="3">
    <citation type="journal article" date="2017" name="Nature">
        <title>Genome sequence of the progenitor of the wheat D genome Aegilops tauschii.</title>
        <authorList>
            <person name="Luo M.C."/>
            <person name="Gu Y.Q."/>
            <person name="Puiu D."/>
            <person name="Wang H."/>
            <person name="Twardziok S.O."/>
            <person name="Deal K.R."/>
            <person name="Huo N."/>
            <person name="Zhu T."/>
            <person name="Wang L."/>
            <person name="Wang Y."/>
            <person name="McGuire P.E."/>
            <person name="Liu S."/>
            <person name="Long H."/>
            <person name="Ramasamy R.K."/>
            <person name="Rodriguez J.C."/>
            <person name="Van S.L."/>
            <person name="Yuan L."/>
            <person name="Wang Z."/>
            <person name="Xia Z."/>
            <person name="Xiao L."/>
            <person name="Anderson O.D."/>
            <person name="Ouyang S."/>
            <person name="Liang Y."/>
            <person name="Zimin A.V."/>
            <person name="Pertea G."/>
            <person name="Qi P."/>
            <person name="Bennetzen J.L."/>
            <person name="Dai X."/>
            <person name="Dawson M.W."/>
            <person name="Muller H.G."/>
            <person name="Kugler K."/>
            <person name="Rivarola-Duarte L."/>
            <person name="Spannagl M."/>
            <person name="Mayer K.F.X."/>
            <person name="Lu F.H."/>
            <person name="Bevan M.W."/>
            <person name="Leroy P."/>
            <person name="Li P."/>
            <person name="You F.M."/>
            <person name="Sun Q."/>
            <person name="Liu Z."/>
            <person name="Lyons E."/>
            <person name="Wicker T."/>
            <person name="Salzberg S.L."/>
            <person name="Devos K.M."/>
            <person name="Dvorak J."/>
        </authorList>
    </citation>
    <scope>NUCLEOTIDE SEQUENCE [LARGE SCALE GENOMIC DNA]</scope>
    <source>
        <strain evidence="2">cv. AL8/78</strain>
    </source>
</reference>
<reference evidence="3" key="2">
    <citation type="journal article" date="2017" name="Nat. Plants">
        <title>The Aegilops tauschii genome reveals multiple impacts of transposons.</title>
        <authorList>
            <person name="Zhao G."/>
            <person name="Zou C."/>
            <person name="Li K."/>
            <person name="Wang K."/>
            <person name="Li T."/>
            <person name="Gao L."/>
            <person name="Zhang X."/>
            <person name="Wang H."/>
            <person name="Yang Z."/>
            <person name="Liu X."/>
            <person name="Jiang W."/>
            <person name="Mao L."/>
            <person name="Kong X."/>
            <person name="Jiao Y."/>
            <person name="Jia J."/>
        </authorList>
    </citation>
    <scope>NUCLEOTIDE SEQUENCE [LARGE SCALE GENOMIC DNA]</scope>
    <source>
        <strain evidence="3">cv. AL8/78</strain>
    </source>
</reference>
<reference evidence="3" key="1">
    <citation type="journal article" date="2014" name="Science">
        <title>Ancient hybridizations among the ancestral genomes of bread wheat.</title>
        <authorList>
            <consortium name="International Wheat Genome Sequencing Consortium,"/>
            <person name="Marcussen T."/>
            <person name="Sandve S.R."/>
            <person name="Heier L."/>
            <person name="Spannagl M."/>
            <person name="Pfeifer M."/>
            <person name="Jakobsen K.S."/>
            <person name="Wulff B.B."/>
            <person name="Steuernagel B."/>
            <person name="Mayer K.F."/>
            <person name="Olsen O.A."/>
        </authorList>
    </citation>
    <scope>NUCLEOTIDE SEQUENCE [LARGE SCALE GENOMIC DNA]</scope>
    <source>
        <strain evidence="3">cv. AL8/78</strain>
    </source>
</reference>
<dbReference type="Proteomes" id="UP000015105">
    <property type="component" value="Chromosome 1D"/>
</dbReference>
<dbReference type="AlphaFoldDB" id="A0A452YN21"/>
<reference evidence="2" key="4">
    <citation type="submission" date="2019-03" db="UniProtKB">
        <authorList>
            <consortium name="EnsemblPlants"/>
        </authorList>
    </citation>
    <scope>IDENTIFICATION</scope>
</reference>
<keyword evidence="3" id="KW-1185">Reference proteome</keyword>
<protein>
    <submittedName>
        <fullName evidence="2">Uncharacterized protein</fullName>
    </submittedName>
</protein>
<feature type="region of interest" description="Disordered" evidence="1">
    <location>
        <begin position="1"/>
        <end position="68"/>
    </location>
</feature>
<reference evidence="2" key="5">
    <citation type="journal article" date="2021" name="G3 (Bethesda)">
        <title>Aegilops tauschii genome assembly Aet v5.0 features greater sequence contiguity and improved annotation.</title>
        <authorList>
            <person name="Wang L."/>
            <person name="Zhu T."/>
            <person name="Rodriguez J.C."/>
            <person name="Deal K.R."/>
            <person name="Dubcovsky J."/>
            <person name="McGuire P.E."/>
            <person name="Lux T."/>
            <person name="Spannagl M."/>
            <person name="Mayer K.F.X."/>
            <person name="Baldrich P."/>
            <person name="Meyers B.C."/>
            <person name="Huo N."/>
            <person name="Gu Y.Q."/>
            <person name="Zhou H."/>
            <person name="Devos K.M."/>
            <person name="Bennetzen J.L."/>
            <person name="Unver T."/>
            <person name="Budak H."/>
            <person name="Gulick P.J."/>
            <person name="Galiba G."/>
            <person name="Kalapos B."/>
            <person name="Nelson D.R."/>
            <person name="Li P."/>
            <person name="You F.M."/>
            <person name="Luo M.C."/>
            <person name="Dvorak J."/>
        </authorList>
    </citation>
    <scope>NUCLEOTIDE SEQUENCE [LARGE SCALE GENOMIC DNA]</scope>
    <source>
        <strain evidence="2">cv. AL8/78</strain>
    </source>
</reference>
<sequence length="68" mass="6527">GGSRRTPGSDGSGCGMLARAQPGRKNGSEAGGWEVGPGIGSSPRTVAPRADAPHDAPAAAQGSWVGGS</sequence>
<accession>A0A452YN21</accession>
<organism evidence="2 3">
    <name type="scientific">Aegilops tauschii subsp. strangulata</name>
    <name type="common">Goatgrass</name>
    <dbReference type="NCBI Taxonomy" id="200361"/>
    <lineage>
        <taxon>Eukaryota</taxon>
        <taxon>Viridiplantae</taxon>
        <taxon>Streptophyta</taxon>
        <taxon>Embryophyta</taxon>
        <taxon>Tracheophyta</taxon>
        <taxon>Spermatophyta</taxon>
        <taxon>Magnoliopsida</taxon>
        <taxon>Liliopsida</taxon>
        <taxon>Poales</taxon>
        <taxon>Poaceae</taxon>
        <taxon>BOP clade</taxon>
        <taxon>Pooideae</taxon>
        <taxon>Triticodae</taxon>
        <taxon>Triticeae</taxon>
        <taxon>Triticinae</taxon>
        <taxon>Aegilops</taxon>
    </lineage>
</organism>
<feature type="compositionally biased region" description="Low complexity" evidence="1">
    <location>
        <begin position="47"/>
        <end position="60"/>
    </location>
</feature>
<evidence type="ECO:0000256" key="1">
    <source>
        <dbReference type="SAM" id="MobiDB-lite"/>
    </source>
</evidence>